<name>A0A7S4EY18_CHRCT</name>
<dbReference type="AlphaFoldDB" id="A0A7S4EY18"/>
<sequence>MNVDLCTCEKRALPRRHTQSCTFSNAAFCVGGRFERVKLRLPSGETHNLPHSLVTVCADESVGRRGRCEIEAHVLAHSVSVDQQPRCAGVHVPNEPRKRLHHQRRAHYKKQVAIWEVVACELEEPSG</sequence>
<protein>
    <submittedName>
        <fullName evidence="1">Uncharacterized protein</fullName>
    </submittedName>
</protein>
<dbReference type="EMBL" id="HBIZ01020894">
    <property type="protein sequence ID" value="CAE0760569.1"/>
    <property type="molecule type" value="Transcribed_RNA"/>
</dbReference>
<gene>
    <name evidence="1" type="ORF">PCAR00345_LOCUS13181</name>
</gene>
<organism evidence="1">
    <name type="scientific">Chrysotila carterae</name>
    <name type="common">Marine alga</name>
    <name type="synonym">Syracosphaera carterae</name>
    <dbReference type="NCBI Taxonomy" id="13221"/>
    <lineage>
        <taxon>Eukaryota</taxon>
        <taxon>Haptista</taxon>
        <taxon>Haptophyta</taxon>
        <taxon>Prymnesiophyceae</taxon>
        <taxon>Isochrysidales</taxon>
        <taxon>Isochrysidaceae</taxon>
        <taxon>Chrysotila</taxon>
    </lineage>
</organism>
<accession>A0A7S4EY18</accession>
<proteinExistence type="predicted"/>
<reference evidence="1" key="1">
    <citation type="submission" date="2021-01" db="EMBL/GenBank/DDBJ databases">
        <authorList>
            <person name="Corre E."/>
            <person name="Pelletier E."/>
            <person name="Niang G."/>
            <person name="Scheremetjew M."/>
            <person name="Finn R."/>
            <person name="Kale V."/>
            <person name="Holt S."/>
            <person name="Cochrane G."/>
            <person name="Meng A."/>
            <person name="Brown T."/>
            <person name="Cohen L."/>
        </authorList>
    </citation>
    <scope>NUCLEOTIDE SEQUENCE</scope>
    <source>
        <strain evidence="1">CCMP645</strain>
    </source>
</reference>
<evidence type="ECO:0000313" key="1">
    <source>
        <dbReference type="EMBL" id="CAE0760569.1"/>
    </source>
</evidence>